<dbReference type="InterPro" id="IPR003658">
    <property type="entry name" value="Anti-sigma_ant"/>
</dbReference>
<evidence type="ECO:0000313" key="4">
    <source>
        <dbReference type="EMBL" id="POZ52031.1"/>
    </source>
</evidence>
<evidence type="ECO:0000256" key="2">
    <source>
        <dbReference type="RuleBase" id="RU003749"/>
    </source>
</evidence>
<feature type="domain" description="STAS" evidence="3">
    <location>
        <begin position="14"/>
        <end position="102"/>
    </location>
</feature>
<name>A0A2S5CMJ7_9GAMM</name>
<comment type="similarity">
    <text evidence="1 2">Belongs to the anti-sigma-factor antagonist family.</text>
</comment>
<dbReference type="InterPro" id="IPR036513">
    <property type="entry name" value="STAS_dom_sf"/>
</dbReference>
<dbReference type="NCBIfam" id="TIGR00377">
    <property type="entry name" value="ant_ant_sig"/>
    <property type="match status" value="1"/>
</dbReference>
<evidence type="ECO:0000313" key="5">
    <source>
        <dbReference type="Proteomes" id="UP000237423"/>
    </source>
</evidence>
<dbReference type="EMBL" id="PGFZ01000004">
    <property type="protein sequence ID" value="POZ52031.1"/>
    <property type="molecule type" value="Genomic_DNA"/>
</dbReference>
<dbReference type="PANTHER" id="PTHR33495">
    <property type="entry name" value="ANTI-SIGMA FACTOR ANTAGONIST TM_1081-RELATED-RELATED"/>
    <property type="match status" value="1"/>
</dbReference>
<dbReference type="PROSITE" id="PS50801">
    <property type="entry name" value="STAS"/>
    <property type="match status" value="1"/>
</dbReference>
<dbReference type="Pfam" id="PF01740">
    <property type="entry name" value="STAS"/>
    <property type="match status" value="1"/>
</dbReference>
<dbReference type="PANTHER" id="PTHR33495:SF2">
    <property type="entry name" value="ANTI-SIGMA FACTOR ANTAGONIST TM_1081-RELATED"/>
    <property type="match status" value="1"/>
</dbReference>
<comment type="caution">
    <text evidence="4">The sequence shown here is derived from an EMBL/GenBank/DDBJ whole genome shotgun (WGS) entry which is preliminary data.</text>
</comment>
<dbReference type="Proteomes" id="UP000237423">
    <property type="component" value="Unassembled WGS sequence"/>
</dbReference>
<evidence type="ECO:0000259" key="3">
    <source>
        <dbReference type="PROSITE" id="PS50801"/>
    </source>
</evidence>
<dbReference type="AlphaFoldDB" id="A0A2S5CMJ7"/>
<accession>A0A2S5CMJ7</accession>
<reference evidence="4 5" key="1">
    <citation type="submission" date="2017-11" db="EMBL/GenBank/DDBJ databases">
        <title>Draft Genome Sequence of Methylobacter psychrotolerans Sph1T, an Obligate Methanotroph from Low-Temperature Environments.</title>
        <authorList>
            <person name="Oshkin I.Y."/>
            <person name="Miroshnikov K."/>
            <person name="Belova S.E."/>
            <person name="Korzhenkov A."/>
            <person name="Toshchakov S.V."/>
            <person name="Dedysh S.N."/>
        </authorList>
    </citation>
    <scope>NUCLEOTIDE SEQUENCE [LARGE SCALE GENOMIC DNA]</scope>
    <source>
        <strain evidence="4 5">Sph1</strain>
    </source>
</reference>
<dbReference type="SUPFAM" id="SSF52091">
    <property type="entry name" value="SpoIIaa-like"/>
    <property type="match status" value="1"/>
</dbReference>
<gene>
    <name evidence="4" type="ORF">AADEFJLK_02252</name>
</gene>
<proteinExistence type="inferred from homology"/>
<dbReference type="CDD" id="cd07043">
    <property type="entry name" value="STAS_anti-anti-sigma_factors"/>
    <property type="match status" value="1"/>
</dbReference>
<sequence>MEIITQLEGDEMHITLQGRLDAAWSQSVSKTLQDIIHDGAHRIALDLAQVSYLSSAGIRVLVLLVKNLKTIGGGLRLINPSPTVSEVLKLVGFNQLLDSTPVTVGSPTPHTPSAIPTRSCRQSHLAGQDFSVYTLDAAAQQHGTVIGSAQALAQQPQTIAVSADHWVIGLGNLGAAHNADHAGELLAVAGLAISLPGNDPEHPDWLQQEGGLQPEVSVWHGLQASGPFRYLLRFGETPATPPICLSDLAQAALEVCASPIVSWVLVAETAHLIGAALQLPPTPLDADFFSFPGIRDRLLFTAEPAYAEETCLIVGVVARNPALPLAAQLHPSAEDSDLFMHVHASVVPFTPVRKGFVELSESLERLMDAQTLRGVLHLLNDDREGIGAGESYLRRGALWCAPVHFNAEDSL</sequence>
<protein>
    <recommendedName>
        <fullName evidence="2">Anti-sigma factor antagonist</fullName>
    </recommendedName>
</protein>
<dbReference type="Gene3D" id="3.30.750.24">
    <property type="entry name" value="STAS domain"/>
    <property type="match status" value="1"/>
</dbReference>
<evidence type="ECO:0000256" key="1">
    <source>
        <dbReference type="ARBA" id="ARBA00009013"/>
    </source>
</evidence>
<organism evidence="4 5">
    <name type="scientific">Methylovulum psychrotolerans</name>
    <dbReference type="NCBI Taxonomy" id="1704499"/>
    <lineage>
        <taxon>Bacteria</taxon>
        <taxon>Pseudomonadati</taxon>
        <taxon>Pseudomonadota</taxon>
        <taxon>Gammaproteobacteria</taxon>
        <taxon>Methylococcales</taxon>
        <taxon>Methylococcaceae</taxon>
        <taxon>Methylovulum</taxon>
    </lineage>
</organism>
<dbReference type="RefSeq" id="WP_103974321.1">
    <property type="nucleotide sequence ID" value="NZ_PGFZ01000004.1"/>
</dbReference>
<dbReference type="GO" id="GO:0043856">
    <property type="term" value="F:anti-sigma factor antagonist activity"/>
    <property type="evidence" value="ECO:0007669"/>
    <property type="project" value="InterPro"/>
</dbReference>
<dbReference type="InterPro" id="IPR002645">
    <property type="entry name" value="STAS_dom"/>
</dbReference>